<dbReference type="InterPro" id="IPR003806">
    <property type="entry name" value="ATP-grasp_PylC-type"/>
</dbReference>
<dbReference type="PANTHER" id="PTHR37018:SF1">
    <property type="entry name" value="CULTURE SPECIFIC PROTEIN, PUTATIVE (AFU_ORTHOLOGUE AFUA_2G00130)-RELATED"/>
    <property type="match status" value="1"/>
</dbReference>
<dbReference type="OMA" id="ENITSCQ"/>
<dbReference type="InterPro" id="IPR011761">
    <property type="entry name" value="ATP-grasp"/>
</dbReference>
<evidence type="ECO:0000259" key="2">
    <source>
        <dbReference type="PROSITE" id="PS50975"/>
    </source>
</evidence>
<organism evidence="3 4">
    <name type="scientific">Exaiptasia diaphana</name>
    <name type="common">Tropical sea anemone</name>
    <name type="synonym">Aiptasia pulchella</name>
    <dbReference type="NCBI Taxonomy" id="2652724"/>
    <lineage>
        <taxon>Eukaryota</taxon>
        <taxon>Metazoa</taxon>
        <taxon>Cnidaria</taxon>
        <taxon>Anthozoa</taxon>
        <taxon>Hexacorallia</taxon>
        <taxon>Actiniaria</taxon>
        <taxon>Aiptasiidae</taxon>
        <taxon>Exaiptasia</taxon>
    </lineage>
</organism>
<dbReference type="PROSITE" id="PS50975">
    <property type="entry name" value="ATP_GRASP"/>
    <property type="match status" value="1"/>
</dbReference>
<dbReference type="Pfam" id="PF02655">
    <property type="entry name" value="ATP-grasp_3"/>
    <property type="match status" value="1"/>
</dbReference>
<evidence type="ECO:0000313" key="4">
    <source>
        <dbReference type="Proteomes" id="UP000887567"/>
    </source>
</evidence>
<dbReference type="OrthoDB" id="5946236at2759"/>
<dbReference type="EnsemblMetazoa" id="XM_021040537.2">
    <property type="protein sequence ID" value="XP_020896196.1"/>
    <property type="gene ID" value="LOC110235109"/>
</dbReference>
<dbReference type="KEGG" id="epa:110235109"/>
<name>A0A913WZ48_EXADI</name>
<dbReference type="SUPFAM" id="SSF56059">
    <property type="entry name" value="Glutathione synthetase ATP-binding domain-like"/>
    <property type="match status" value="1"/>
</dbReference>
<sequence length="404" mass="46062">MASENGLSCHDLNKNWKPSSQVITFGSLFVKDLPDGLFLPEYPSTFNPTAKFHNDEKYFIHDIPPYTNNEVQYLKPIQFCPMAGNELPMLLRNKPGEALKQHWKKWLPFFPDANMCDLTLEGTGERKCFTQYPLQCLPRKKHAIDPDVHHKILSKNSIPEMGANCPRHMTLDDYTVPCMIKASWGTGGKATYLAKTKPDAENFIYKLQNEFRCPEPVISEFITGVTGNYCVNFYLYKSGDVEWLGCPIQDIDEDFGWIGVHMDWNEQDELKDKLYDTVMPVKEYLHQNGYFGVVGIDVLSNKDGNFVIDVNARINGSTTLVMIGPHMAELGYPMSAKLMIEDVKCTESELIDEFNKINSEGKEMVINLASVETEKSCTAVICLFAKTEENLKTLYKKMVNHECW</sequence>
<keyword evidence="4" id="KW-1185">Reference proteome</keyword>
<keyword evidence="1" id="KW-0547">Nucleotide-binding</keyword>
<protein>
    <recommendedName>
        <fullName evidence="2">ATP-grasp domain-containing protein</fullName>
    </recommendedName>
</protein>
<dbReference type="GO" id="GO:0005524">
    <property type="term" value="F:ATP binding"/>
    <property type="evidence" value="ECO:0007669"/>
    <property type="project" value="UniProtKB-UniRule"/>
</dbReference>
<dbReference type="Gene3D" id="3.30.470.20">
    <property type="entry name" value="ATP-grasp fold, B domain"/>
    <property type="match status" value="1"/>
</dbReference>
<dbReference type="PANTHER" id="PTHR37018">
    <property type="entry name" value="CULTURE SPECIFIC PROTEIN, PUTATIVE (AFU_ORTHOLOGUE AFUA_2G00130)-RELATED"/>
    <property type="match status" value="1"/>
</dbReference>
<dbReference type="Proteomes" id="UP000887567">
    <property type="component" value="Unplaced"/>
</dbReference>
<reference evidence="3" key="1">
    <citation type="submission" date="2022-11" db="UniProtKB">
        <authorList>
            <consortium name="EnsemblMetazoa"/>
        </authorList>
    </citation>
    <scope>IDENTIFICATION</scope>
</reference>
<proteinExistence type="predicted"/>
<dbReference type="GO" id="GO:0046872">
    <property type="term" value="F:metal ion binding"/>
    <property type="evidence" value="ECO:0007669"/>
    <property type="project" value="InterPro"/>
</dbReference>
<dbReference type="GeneID" id="110235109"/>
<dbReference type="AlphaFoldDB" id="A0A913WZ48"/>
<dbReference type="InterPro" id="IPR053269">
    <property type="entry name" value="Asp-Met_ligase"/>
</dbReference>
<evidence type="ECO:0000313" key="3">
    <source>
        <dbReference type="EnsemblMetazoa" id="XP_020896196.1"/>
    </source>
</evidence>
<keyword evidence="1" id="KW-0067">ATP-binding</keyword>
<accession>A0A913WZ48</accession>
<dbReference type="RefSeq" id="XP_020896196.1">
    <property type="nucleotide sequence ID" value="XM_021040537.2"/>
</dbReference>
<evidence type="ECO:0000256" key="1">
    <source>
        <dbReference type="PROSITE-ProRule" id="PRU00409"/>
    </source>
</evidence>
<feature type="domain" description="ATP-grasp" evidence="2">
    <location>
        <begin position="150"/>
        <end position="336"/>
    </location>
</feature>